<comment type="caution">
    <text evidence="1">The sequence shown here is derived from an EMBL/GenBank/DDBJ whole genome shotgun (WGS) entry which is preliminary data.</text>
</comment>
<keyword evidence="2" id="KW-1185">Reference proteome</keyword>
<sequence>MLPLLREIFWEVAMPQVDIAAETQALPLGYYLSAPLTAAIEAQALSAHSTVEFVDILGTDEFGALRTMEFKYLKGITDPSDGSLTQEEVTLTVPTLAMVEAPHMSIENLSVDFEFKIKDVITKSNQLKLSSSASTEFQHSTQVKAQTSGLAAFLFGKANVTSSTSFKANMNVSAAYQRNAAQNTERQATLKMSMTAKQRVPEGFKRVLDIFADAISSQADTDDGGNS</sequence>
<dbReference type="EMBL" id="SRKY01000002">
    <property type="protein sequence ID" value="THH37355.1"/>
    <property type="molecule type" value="Genomic_DNA"/>
</dbReference>
<proteinExistence type="predicted"/>
<dbReference type="InterPro" id="IPR024510">
    <property type="entry name" value="DUF2589"/>
</dbReference>
<gene>
    <name evidence="1" type="ORF">E4Z66_10610</name>
</gene>
<reference evidence="1 2" key="1">
    <citation type="submission" date="2019-04" db="EMBL/GenBank/DDBJ databases">
        <title>Shimia ponticola sp. nov., isolated from seawater.</title>
        <authorList>
            <person name="Kim Y.-O."/>
            <person name="Yoon J.-H."/>
        </authorList>
    </citation>
    <scope>NUCLEOTIDE SEQUENCE [LARGE SCALE GENOMIC DNA]</scope>
    <source>
        <strain evidence="1 2">MYP11</strain>
    </source>
</reference>
<evidence type="ECO:0000313" key="1">
    <source>
        <dbReference type="EMBL" id="THH37355.1"/>
    </source>
</evidence>
<accession>A0A4S4NEY6</accession>
<dbReference type="OrthoDB" id="1043330at2"/>
<evidence type="ECO:0000313" key="2">
    <source>
        <dbReference type="Proteomes" id="UP000306602"/>
    </source>
</evidence>
<dbReference type="Proteomes" id="UP000306602">
    <property type="component" value="Unassembled WGS sequence"/>
</dbReference>
<protein>
    <submittedName>
        <fullName evidence="1">DUF2589 domain-containing protein</fullName>
    </submittedName>
</protein>
<organism evidence="1 2">
    <name type="scientific">Aliishimia ponticola</name>
    <dbReference type="NCBI Taxonomy" id="2499833"/>
    <lineage>
        <taxon>Bacteria</taxon>
        <taxon>Pseudomonadati</taxon>
        <taxon>Pseudomonadota</taxon>
        <taxon>Alphaproteobacteria</taxon>
        <taxon>Rhodobacterales</taxon>
        <taxon>Paracoccaceae</taxon>
        <taxon>Aliishimia</taxon>
    </lineage>
</organism>
<name>A0A4S4NEY6_9RHOB</name>
<dbReference type="AlphaFoldDB" id="A0A4S4NEY6"/>
<dbReference type="Pfam" id="PF11655">
    <property type="entry name" value="DUF2589"/>
    <property type="match status" value="1"/>
</dbReference>